<keyword evidence="1" id="KW-1133">Transmembrane helix</keyword>
<keyword evidence="1" id="KW-0812">Transmembrane</keyword>
<evidence type="ECO:0000313" key="3">
    <source>
        <dbReference type="Proteomes" id="UP000325945"/>
    </source>
</evidence>
<keyword evidence="1" id="KW-0472">Membrane</keyword>
<organism evidence="2 3">
    <name type="scientific">Aspergillus sergii</name>
    <dbReference type="NCBI Taxonomy" id="1034303"/>
    <lineage>
        <taxon>Eukaryota</taxon>
        <taxon>Fungi</taxon>
        <taxon>Dikarya</taxon>
        <taxon>Ascomycota</taxon>
        <taxon>Pezizomycotina</taxon>
        <taxon>Eurotiomycetes</taxon>
        <taxon>Eurotiomycetidae</taxon>
        <taxon>Eurotiales</taxon>
        <taxon>Aspergillaceae</taxon>
        <taxon>Aspergillus</taxon>
        <taxon>Aspergillus subgen. Circumdati</taxon>
    </lineage>
</organism>
<keyword evidence="3" id="KW-1185">Reference proteome</keyword>
<evidence type="ECO:0000313" key="2">
    <source>
        <dbReference type="EMBL" id="KAE8331816.1"/>
    </source>
</evidence>
<feature type="transmembrane region" description="Helical" evidence="1">
    <location>
        <begin position="12"/>
        <end position="32"/>
    </location>
</feature>
<name>A0A5N6XHH0_9EURO</name>
<dbReference type="EMBL" id="ML741768">
    <property type="protein sequence ID" value="KAE8331816.1"/>
    <property type="molecule type" value="Genomic_DNA"/>
</dbReference>
<evidence type="ECO:0000256" key="1">
    <source>
        <dbReference type="SAM" id="Phobius"/>
    </source>
</evidence>
<dbReference type="Proteomes" id="UP000325945">
    <property type="component" value="Unassembled WGS sequence"/>
</dbReference>
<gene>
    <name evidence="2" type="ORF">BDV39DRAFT_168630</name>
</gene>
<proteinExistence type="predicted"/>
<dbReference type="AlphaFoldDB" id="A0A5N6XHH0"/>
<accession>A0A5N6XHH0</accession>
<reference evidence="3" key="1">
    <citation type="submission" date="2019-04" db="EMBL/GenBank/DDBJ databases">
        <title>Friends and foes A comparative genomics studyof 23 Aspergillus species from section Flavi.</title>
        <authorList>
            <consortium name="DOE Joint Genome Institute"/>
            <person name="Kjaerbolling I."/>
            <person name="Vesth T."/>
            <person name="Frisvad J.C."/>
            <person name="Nybo J.L."/>
            <person name="Theobald S."/>
            <person name="Kildgaard S."/>
            <person name="Isbrandt T."/>
            <person name="Kuo A."/>
            <person name="Sato A."/>
            <person name="Lyhne E.K."/>
            <person name="Kogle M.E."/>
            <person name="Wiebenga A."/>
            <person name="Kun R.S."/>
            <person name="Lubbers R.J."/>
            <person name="Makela M.R."/>
            <person name="Barry K."/>
            <person name="Chovatia M."/>
            <person name="Clum A."/>
            <person name="Daum C."/>
            <person name="Haridas S."/>
            <person name="He G."/>
            <person name="LaButti K."/>
            <person name="Lipzen A."/>
            <person name="Mondo S."/>
            <person name="Riley R."/>
            <person name="Salamov A."/>
            <person name="Simmons B.A."/>
            <person name="Magnuson J.K."/>
            <person name="Henrissat B."/>
            <person name="Mortensen U.H."/>
            <person name="Larsen T.O."/>
            <person name="Devries R.P."/>
            <person name="Grigoriev I.V."/>
            <person name="Machida M."/>
            <person name="Baker S.E."/>
            <person name="Andersen M.R."/>
        </authorList>
    </citation>
    <scope>NUCLEOTIDE SEQUENCE [LARGE SCALE GENOMIC DNA]</scope>
    <source>
        <strain evidence="3">CBS 130017</strain>
    </source>
</reference>
<sequence length="61" mass="7253">MWLFQDYYSYGLALAGYEAVDWFWFVVCLRWYRMDIYDGPSLTIYETIQNNADGSMDSTIS</sequence>
<protein>
    <submittedName>
        <fullName evidence="2">Uncharacterized protein</fullName>
    </submittedName>
</protein>